<dbReference type="Proteomes" id="UP001412239">
    <property type="component" value="Unassembled WGS sequence"/>
</dbReference>
<dbReference type="InterPro" id="IPR004181">
    <property type="entry name" value="Znf_MIZ"/>
</dbReference>
<dbReference type="GO" id="GO:0008270">
    <property type="term" value="F:zinc ion binding"/>
    <property type="evidence" value="ECO:0007669"/>
    <property type="project" value="UniProtKB-KW"/>
</dbReference>
<keyword evidence="4" id="KW-0808">Transferase</keyword>
<keyword evidence="7" id="KW-0833">Ubl conjugation pathway</keyword>
<evidence type="ECO:0000256" key="1">
    <source>
        <dbReference type="ARBA" id="ARBA00004123"/>
    </source>
</evidence>
<keyword evidence="8" id="KW-0862">Zinc</keyword>
<feature type="region of interest" description="Disordered" evidence="11">
    <location>
        <begin position="83"/>
        <end position="122"/>
    </location>
</feature>
<feature type="region of interest" description="Disordered" evidence="11">
    <location>
        <begin position="444"/>
        <end position="467"/>
    </location>
</feature>
<feature type="region of interest" description="Disordered" evidence="11">
    <location>
        <begin position="399"/>
        <end position="422"/>
    </location>
</feature>
<dbReference type="InterPro" id="IPR003034">
    <property type="entry name" value="SAP_dom"/>
</dbReference>
<dbReference type="PROSITE" id="PS50800">
    <property type="entry name" value="SAP"/>
    <property type="match status" value="1"/>
</dbReference>
<dbReference type="GO" id="GO:0000785">
    <property type="term" value="C:chromatin"/>
    <property type="evidence" value="ECO:0007669"/>
    <property type="project" value="TreeGrafter"/>
</dbReference>
<dbReference type="PROSITE" id="PS51466">
    <property type="entry name" value="PINIT"/>
    <property type="match status" value="1"/>
</dbReference>
<dbReference type="GO" id="GO:0016925">
    <property type="term" value="P:protein sumoylation"/>
    <property type="evidence" value="ECO:0007669"/>
    <property type="project" value="UniProtKB-UniPathway"/>
</dbReference>
<evidence type="ECO:0000256" key="2">
    <source>
        <dbReference type="ARBA" id="ARBA00004718"/>
    </source>
</evidence>
<dbReference type="PANTHER" id="PTHR10782">
    <property type="entry name" value="ZINC FINGER MIZ DOMAIN-CONTAINING PROTEIN"/>
    <property type="match status" value="1"/>
</dbReference>
<gene>
    <name evidence="15" type="ORF">GSTUAT00004719001</name>
</gene>
<keyword evidence="5" id="KW-0479">Metal-binding</keyword>
<evidence type="ECO:0008006" key="17">
    <source>
        <dbReference type="Google" id="ProtNLM"/>
    </source>
</evidence>
<feature type="region of interest" description="Disordered" evidence="11">
    <location>
        <begin position="485"/>
        <end position="551"/>
    </location>
</feature>
<comment type="subcellular location">
    <subcellularLocation>
        <location evidence="1">Nucleus</location>
    </subcellularLocation>
</comment>
<dbReference type="Pfam" id="PF02891">
    <property type="entry name" value="zf-MIZ"/>
    <property type="match status" value="1"/>
</dbReference>
<protein>
    <recommendedName>
        <fullName evidence="17">SP-RING-type domain-containing protein</fullName>
    </recommendedName>
</protein>
<name>A0A292PXL5_9PEZI</name>
<dbReference type="InterPro" id="IPR036361">
    <property type="entry name" value="SAP_dom_sf"/>
</dbReference>
<evidence type="ECO:0000256" key="4">
    <source>
        <dbReference type="ARBA" id="ARBA00022679"/>
    </source>
</evidence>
<dbReference type="InterPro" id="IPR023321">
    <property type="entry name" value="PINIT"/>
</dbReference>
<evidence type="ECO:0000256" key="3">
    <source>
        <dbReference type="ARBA" id="ARBA00005383"/>
    </source>
</evidence>
<evidence type="ECO:0000259" key="14">
    <source>
        <dbReference type="PROSITE" id="PS51466"/>
    </source>
</evidence>
<feature type="compositionally biased region" description="Gly residues" evidence="11">
    <location>
        <begin position="501"/>
        <end position="520"/>
    </location>
</feature>
<evidence type="ECO:0000259" key="12">
    <source>
        <dbReference type="PROSITE" id="PS50800"/>
    </source>
</evidence>
<comment type="pathway">
    <text evidence="2">Protein modification; protein sumoylation.</text>
</comment>
<evidence type="ECO:0000256" key="6">
    <source>
        <dbReference type="ARBA" id="ARBA00022771"/>
    </source>
</evidence>
<accession>A0A292PXL5</accession>
<evidence type="ECO:0000256" key="5">
    <source>
        <dbReference type="ARBA" id="ARBA00022723"/>
    </source>
</evidence>
<dbReference type="EMBL" id="LN891028">
    <property type="protein sequence ID" value="CUS11220.1"/>
    <property type="molecule type" value="Genomic_DNA"/>
</dbReference>
<keyword evidence="16" id="KW-1185">Reference proteome</keyword>
<dbReference type="UniPathway" id="UPA00886"/>
<evidence type="ECO:0000256" key="11">
    <source>
        <dbReference type="SAM" id="MobiDB-lite"/>
    </source>
</evidence>
<dbReference type="Gene3D" id="3.30.40.10">
    <property type="entry name" value="Zinc/RING finger domain, C3HC4 (zinc finger)"/>
    <property type="match status" value="1"/>
</dbReference>
<feature type="domain" description="SAP" evidence="12">
    <location>
        <begin position="17"/>
        <end position="51"/>
    </location>
</feature>
<dbReference type="Pfam" id="PF02037">
    <property type="entry name" value="SAP"/>
    <property type="match status" value="1"/>
</dbReference>
<evidence type="ECO:0000256" key="7">
    <source>
        <dbReference type="ARBA" id="ARBA00022786"/>
    </source>
</evidence>
<evidence type="ECO:0000259" key="13">
    <source>
        <dbReference type="PROSITE" id="PS51044"/>
    </source>
</evidence>
<proteinExistence type="inferred from homology"/>
<keyword evidence="6 10" id="KW-0863">Zinc-finger</keyword>
<feature type="domain" description="PINIT" evidence="14">
    <location>
        <begin position="113"/>
        <end position="273"/>
    </location>
</feature>
<dbReference type="InterPro" id="IPR013083">
    <property type="entry name" value="Znf_RING/FYVE/PHD"/>
</dbReference>
<dbReference type="InterPro" id="IPR038654">
    <property type="entry name" value="PINIT_sf"/>
</dbReference>
<dbReference type="InterPro" id="IPR031141">
    <property type="entry name" value="SIZ1/2_SP-RING"/>
</dbReference>
<dbReference type="PANTHER" id="PTHR10782:SF4">
    <property type="entry name" value="TONALLI, ISOFORM E"/>
    <property type="match status" value="1"/>
</dbReference>
<dbReference type="Pfam" id="PF14324">
    <property type="entry name" value="PINIT"/>
    <property type="match status" value="1"/>
</dbReference>
<evidence type="ECO:0000313" key="15">
    <source>
        <dbReference type="EMBL" id="CUS11220.1"/>
    </source>
</evidence>
<evidence type="ECO:0000256" key="8">
    <source>
        <dbReference type="ARBA" id="ARBA00022833"/>
    </source>
</evidence>
<evidence type="ECO:0000256" key="10">
    <source>
        <dbReference type="PROSITE-ProRule" id="PRU00452"/>
    </source>
</evidence>
<dbReference type="GO" id="GO:0005634">
    <property type="term" value="C:nucleus"/>
    <property type="evidence" value="ECO:0007669"/>
    <property type="project" value="UniProtKB-SubCell"/>
</dbReference>
<dbReference type="CDD" id="cd16792">
    <property type="entry name" value="SP-RING_Siz-like"/>
    <property type="match status" value="1"/>
</dbReference>
<evidence type="ECO:0000313" key="16">
    <source>
        <dbReference type="Proteomes" id="UP001412239"/>
    </source>
</evidence>
<dbReference type="SUPFAM" id="SSF68906">
    <property type="entry name" value="SAP domain"/>
    <property type="match status" value="1"/>
</dbReference>
<comment type="similarity">
    <text evidence="3">Belongs to the PIAS family.</text>
</comment>
<dbReference type="Gene3D" id="1.10.720.30">
    <property type="entry name" value="SAP domain"/>
    <property type="match status" value="1"/>
</dbReference>
<dbReference type="PROSITE" id="PS51044">
    <property type="entry name" value="ZF_SP_RING"/>
    <property type="match status" value="1"/>
</dbReference>
<dbReference type="Gene3D" id="2.60.120.780">
    <property type="entry name" value="PINIT domain"/>
    <property type="match status" value="1"/>
</dbReference>
<feature type="domain" description="SP-RING-type" evidence="13">
    <location>
        <begin position="302"/>
        <end position="383"/>
    </location>
</feature>
<feature type="compositionally biased region" description="Polar residues" evidence="11">
    <location>
        <begin position="90"/>
        <end position="100"/>
    </location>
</feature>
<evidence type="ECO:0000256" key="9">
    <source>
        <dbReference type="ARBA" id="ARBA00023242"/>
    </source>
</evidence>
<sequence>MSSYHYPERSSLIRYVMSHLIVRQLQSVLKSEGLPTSGLKAPLQKRLTARMELPSTTTQPSDIEDLISKGDTSGLERVKNLIYRPESPAPSRNSTANYNQHGGYISPAPPMAQTPPYSAPGYGSSSTALSRIHFKESPFYQVLVGLTPLETCPIMTANRHSVHASVVLSAPQVQQISTDKSYRCMVYCAAVDGITAYTKDTDIAFPHQVELRVNDAQVSGLNLRGLKNRPGSTRPADITDHLTKKPGHRDQVTLTYALTQKKFAFVVNYVKTDSVEQLVERLRSGSSITKETVIADMIRKNEDSDLVATSSNMSLKCPLSTLRIDLPIRSTFCNHMQCFDATSFLQLQQQAPTWSCPTCSKSISWRALVVDQYFRDILDNTPKTVDSVTIDVDGAWSVAAESSGTPMPDTDSEDGNGGRDDIIEVSGSRLSRLRVEATPIAPSPVATVSREGSASVPRSSVSTKRPASQVIDLTLSDDEDAVRPAKRISSFLTPTSMSSDGRGGGGGSGSGSNSGNGNGGAFPTFESAVYNGNGHSPVGTPNPFLTSRYTS</sequence>
<dbReference type="AlphaFoldDB" id="A0A292PXL5"/>
<dbReference type="SMART" id="SM00513">
    <property type="entry name" value="SAP"/>
    <property type="match status" value="1"/>
</dbReference>
<feature type="compositionally biased region" description="Polar residues" evidence="11">
    <location>
        <begin position="450"/>
        <end position="466"/>
    </location>
</feature>
<dbReference type="SUPFAM" id="SSF57850">
    <property type="entry name" value="RING/U-box"/>
    <property type="match status" value="1"/>
</dbReference>
<reference evidence="15" key="1">
    <citation type="submission" date="2015-10" db="EMBL/GenBank/DDBJ databases">
        <authorList>
            <person name="Regsiter A."/>
            <person name="william w."/>
        </authorList>
    </citation>
    <scope>NUCLEOTIDE SEQUENCE</scope>
    <source>
        <strain evidence="15">Montdore</strain>
    </source>
</reference>
<dbReference type="GO" id="GO:0061665">
    <property type="term" value="F:SUMO ligase activity"/>
    <property type="evidence" value="ECO:0007669"/>
    <property type="project" value="TreeGrafter"/>
</dbReference>
<organism evidence="15 16">
    <name type="scientific">Tuber aestivum</name>
    <name type="common">summer truffle</name>
    <dbReference type="NCBI Taxonomy" id="59557"/>
    <lineage>
        <taxon>Eukaryota</taxon>
        <taxon>Fungi</taxon>
        <taxon>Dikarya</taxon>
        <taxon>Ascomycota</taxon>
        <taxon>Pezizomycotina</taxon>
        <taxon>Pezizomycetes</taxon>
        <taxon>Pezizales</taxon>
        <taxon>Tuberaceae</taxon>
        <taxon>Tuber</taxon>
    </lineage>
</organism>
<keyword evidence="9" id="KW-0539">Nucleus</keyword>